<proteinExistence type="predicted"/>
<sequence>MPFFSRVLLAVPIILAITVQASIATESEISAFGTLNELAVRDENERELVSNVLFVGSGVSAAVAVGMHLDGEYEIASLLSVTSALALGGGVLARNYESSTERALARVLLLEDPLEREQRSRDALFQLASEQRRSRITSGIFNVSVASYYLFLDDGESATFNGVVSLAAGVAYFALQSPAERAVKRLQGDRNEHAFLNKLDWHVAIAGGQDQLLSFGVSF</sequence>
<gene>
    <name evidence="1" type="ORF">NFC81_08635</name>
</gene>
<protein>
    <submittedName>
        <fullName evidence="1">Uncharacterized protein</fullName>
    </submittedName>
</protein>
<accession>A0AB38YBQ9</accession>
<dbReference type="EMBL" id="CP101717">
    <property type="protein sequence ID" value="WLD56796.1"/>
    <property type="molecule type" value="Genomic_DNA"/>
</dbReference>
<evidence type="ECO:0000313" key="1">
    <source>
        <dbReference type="EMBL" id="WLD56796.1"/>
    </source>
</evidence>
<organism evidence="1">
    <name type="scientific">Salinispirillum sp. LH 10-3-1</name>
    <dbReference type="NCBI Taxonomy" id="2952525"/>
    <lineage>
        <taxon>Bacteria</taxon>
        <taxon>Pseudomonadati</taxon>
        <taxon>Pseudomonadota</taxon>
        <taxon>Gammaproteobacteria</taxon>
        <taxon>Oceanospirillales</taxon>
        <taxon>Saccharospirillaceae</taxon>
        <taxon>Salinispirillum</taxon>
    </lineage>
</organism>
<reference evidence="1" key="1">
    <citation type="submission" date="2022-07" db="EMBL/GenBank/DDBJ databases">
        <title>Complete genome sequence of Salinispirillum sp. LH10-3-1 capable of multiple carbohydrate inversion isolated from a soda lake.</title>
        <authorList>
            <person name="Liu J."/>
            <person name="Zhai Y."/>
            <person name="Zhang H."/>
            <person name="Yang H."/>
            <person name="Qu J."/>
            <person name="Li J."/>
        </authorList>
    </citation>
    <scope>NUCLEOTIDE SEQUENCE</scope>
    <source>
        <strain evidence="1">LH 10-3-1</strain>
    </source>
</reference>
<name>A0AB38YBQ9_9GAMM</name>
<dbReference type="AlphaFoldDB" id="A0AB38YBQ9"/>
<dbReference type="RefSeq" id="WP_304994080.1">
    <property type="nucleotide sequence ID" value="NZ_CP101717.1"/>
</dbReference>